<feature type="transmembrane region" description="Helical" evidence="1">
    <location>
        <begin position="366"/>
        <end position="391"/>
    </location>
</feature>
<comment type="caution">
    <text evidence="2">The sequence shown here is derived from an EMBL/GenBank/DDBJ whole genome shotgun (WGS) entry which is preliminary data.</text>
</comment>
<protein>
    <submittedName>
        <fullName evidence="2">Uncharacterized protein</fullName>
    </submittedName>
</protein>
<keyword evidence="1" id="KW-0472">Membrane</keyword>
<keyword evidence="1" id="KW-1133">Transmembrane helix</keyword>
<dbReference type="OrthoDB" id="2140769at2759"/>
<evidence type="ECO:0000313" key="2">
    <source>
        <dbReference type="EMBL" id="ORY29467.1"/>
    </source>
</evidence>
<dbReference type="EMBL" id="MCGO01000088">
    <property type="protein sequence ID" value="ORY29467.1"/>
    <property type="molecule type" value="Genomic_DNA"/>
</dbReference>
<gene>
    <name evidence="2" type="ORF">BCR33DRAFT_842518</name>
</gene>
<keyword evidence="3" id="KW-1185">Reference proteome</keyword>
<reference evidence="2 3" key="1">
    <citation type="submission" date="2016-07" db="EMBL/GenBank/DDBJ databases">
        <title>Pervasive Adenine N6-methylation of Active Genes in Fungi.</title>
        <authorList>
            <consortium name="DOE Joint Genome Institute"/>
            <person name="Mondo S.J."/>
            <person name="Dannebaum R.O."/>
            <person name="Kuo R.C."/>
            <person name="Labutti K."/>
            <person name="Haridas S."/>
            <person name="Kuo A."/>
            <person name="Salamov A."/>
            <person name="Ahrendt S.R."/>
            <person name="Lipzen A."/>
            <person name="Sullivan W."/>
            <person name="Andreopoulos W.B."/>
            <person name="Clum A."/>
            <person name="Lindquist E."/>
            <person name="Daum C."/>
            <person name="Ramamoorthy G.K."/>
            <person name="Gryganskyi A."/>
            <person name="Culley D."/>
            <person name="Magnuson J.K."/>
            <person name="James T.Y."/>
            <person name="O'Malley M.A."/>
            <person name="Stajich J.E."/>
            <person name="Spatafora J.W."/>
            <person name="Visel A."/>
            <person name="Grigoriev I.V."/>
        </authorList>
    </citation>
    <scope>NUCLEOTIDE SEQUENCE [LARGE SCALE GENOMIC DNA]</scope>
    <source>
        <strain evidence="2 3">JEL800</strain>
    </source>
</reference>
<evidence type="ECO:0000256" key="1">
    <source>
        <dbReference type="SAM" id="Phobius"/>
    </source>
</evidence>
<sequence length="447" mass="50051">MTPAALDTIFYNYLQMLNQLFTGMELKNAVVAVILLLTLILSHGIHTISQLFLSEGTRISPLTTMVQIPSPNTTSELVQSFPAQPFITTAPTFLGFHAITTGLMNVVGSCDLKTQDCQVTKETAPVIKCGENASECWKEIDVFSDFEMNCTSHLLPYHSQPSGTKSTKSLTSVLSPMYIVQESAKTEPMFVTQPYVTWDIVENYLNLNFSASINCTIYPAWTKRVEDSVKGALSKNTVKDPLIPKHSSLPLHALDSQIHGRLRAMQSFSVSGSVTQQLVSNPLSRLTTMCHPYTYLLQQNPKSQEDLQNINGTVAFTFENEMKFAVTRMYRRFLAAQLDDPTGILNATCTGCALQRTFWVEDKVNFMIWTGFINGFAGIMVLISITISVFYRDVPFGFIKMIEVVELNKSQTDGLNDEKAEYRVRLVKKDASGEFEEERNNSMNEIL</sequence>
<proteinExistence type="predicted"/>
<dbReference type="AlphaFoldDB" id="A0A1Y2B4R0"/>
<evidence type="ECO:0000313" key="3">
    <source>
        <dbReference type="Proteomes" id="UP000193642"/>
    </source>
</evidence>
<organism evidence="2 3">
    <name type="scientific">Rhizoclosmatium globosum</name>
    <dbReference type="NCBI Taxonomy" id="329046"/>
    <lineage>
        <taxon>Eukaryota</taxon>
        <taxon>Fungi</taxon>
        <taxon>Fungi incertae sedis</taxon>
        <taxon>Chytridiomycota</taxon>
        <taxon>Chytridiomycota incertae sedis</taxon>
        <taxon>Chytridiomycetes</taxon>
        <taxon>Chytridiales</taxon>
        <taxon>Chytriomycetaceae</taxon>
        <taxon>Rhizoclosmatium</taxon>
    </lineage>
</organism>
<accession>A0A1Y2B4R0</accession>
<keyword evidence="1" id="KW-0812">Transmembrane</keyword>
<feature type="transmembrane region" description="Helical" evidence="1">
    <location>
        <begin position="29"/>
        <end position="53"/>
    </location>
</feature>
<name>A0A1Y2B4R0_9FUNG</name>
<dbReference type="Proteomes" id="UP000193642">
    <property type="component" value="Unassembled WGS sequence"/>
</dbReference>